<dbReference type="RefSeq" id="XP_002289613.1">
    <property type="nucleotide sequence ID" value="XM_002289577.1"/>
</dbReference>
<proteinExistence type="predicted"/>
<evidence type="ECO:0000313" key="1">
    <source>
        <dbReference type="EMBL" id="EED93150.1"/>
    </source>
</evidence>
<protein>
    <submittedName>
        <fullName evidence="1">Uncharacterized protein</fullName>
    </submittedName>
</protein>
<dbReference type="InParanoid" id="B8C0Z5"/>
<sequence>MASSNTNISTNKLIVNFPSQGRGEAIIFSNSSSNTNSISQKRYAVRFADMAAVNLIDKPSQEELKKAWNSKHEMSSFKDAFLRDGRKMARFLAATPIDGVTSDELCHCIGIEFLISPELLAKTREGKRVHTATVLSEQARHQRVIGSCNAEKLARVSRENSLSSRRRAHKIAIVYQKM</sequence>
<dbReference type="GeneID" id="7442054"/>
<dbReference type="PaxDb" id="35128-Thaps4117"/>
<dbReference type="Proteomes" id="UP000001449">
    <property type="component" value="Chromosome 4"/>
</dbReference>
<gene>
    <name evidence="1" type="ORF">THAPSDRAFT_4117</name>
</gene>
<dbReference type="AlphaFoldDB" id="B8C0Z5"/>
<reference evidence="1 2" key="2">
    <citation type="journal article" date="2008" name="Nature">
        <title>The Phaeodactylum genome reveals the evolutionary history of diatom genomes.</title>
        <authorList>
            <person name="Bowler C."/>
            <person name="Allen A.E."/>
            <person name="Badger J.H."/>
            <person name="Grimwood J."/>
            <person name="Jabbari K."/>
            <person name="Kuo A."/>
            <person name="Maheswari U."/>
            <person name="Martens C."/>
            <person name="Maumus F."/>
            <person name="Otillar R.P."/>
            <person name="Rayko E."/>
            <person name="Salamov A."/>
            <person name="Vandepoele K."/>
            <person name="Beszteri B."/>
            <person name="Gruber A."/>
            <person name="Heijde M."/>
            <person name="Katinka M."/>
            <person name="Mock T."/>
            <person name="Valentin K."/>
            <person name="Verret F."/>
            <person name="Berges J.A."/>
            <person name="Brownlee C."/>
            <person name="Cadoret J.P."/>
            <person name="Chiovitti A."/>
            <person name="Choi C.J."/>
            <person name="Coesel S."/>
            <person name="De Martino A."/>
            <person name="Detter J.C."/>
            <person name="Durkin C."/>
            <person name="Falciatore A."/>
            <person name="Fournet J."/>
            <person name="Haruta M."/>
            <person name="Huysman M.J."/>
            <person name="Jenkins B.D."/>
            <person name="Jiroutova K."/>
            <person name="Jorgensen R.E."/>
            <person name="Joubert Y."/>
            <person name="Kaplan A."/>
            <person name="Kroger N."/>
            <person name="Kroth P.G."/>
            <person name="La Roche J."/>
            <person name="Lindquist E."/>
            <person name="Lommer M."/>
            <person name="Martin-Jezequel V."/>
            <person name="Lopez P.J."/>
            <person name="Lucas S."/>
            <person name="Mangogna M."/>
            <person name="McGinnis K."/>
            <person name="Medlin L.K."/>
            <person name="Montsant A."/>
            <person name="Oudot-Le Secq M.P."/>
            <person name="Napoli C."/>
            <person name="Obornik M."/>
            <person name="Parker M.S."/>
            <person name="Petit J.L."/>
            <person name="Porcel B.M."/>
            <person name="Poulsen N."/>
            <person name="Robison M."/>
            <person name="Rychlewski L."/>
            <person name="Rynearson T.A."/>
            <person name="Schmutz J."/>
            <person name="Shapiro H."/>
            <person name="Siaut M."/>
            <person name="Stanley M."/>
            <person name="Sussman M.R."/>
            <person name="Taylor A.R."/>
            <person name="Vardi A."/>
            <person name="von Dassow P."/>
            <person name="Vyverman W."/>
            <person name="Willis A."/>
            <person name="Wyrwicz L.S."/>
            <person name="Rokhsar D.S."/>
            <person name="Weissenbach J."/>
            <person name="Armbrust E.V."/>
            <person name="Green B.R."/>
            <person name="Van de Peer Y."/>
            <person name="Grigoriev I.V."/>
        </authorList>
    </citation>
    <scope>NUCLEOTIDE SEQUENCE [LARGE SCALE GENOMIC DNA]</scope>
    <source>
        <strain evidence="1 2">CCMP1335</strain>
    </source>
</reference>
<reference evidence="1 2" key="1">
    <citation type="journal article" date="2004" name="Science">
        <title>The genome of the diatom Thalassiosira pseudonana: ecology, evolution, and metabolism.</title>
        <authorList>
            <person name="Armbrust E.V."/>
            <person name="Berges J.A."/>
            <person name="Bowler C."/>
            <person name="Green B.R."/>
            <person name="Martinez D."/>
            <person name="Putnam N.H."/>
            <person name="Zhou S."/>
            <person name="Allen A.E."/>
            <person name="Apt K.E."/>
            <person name="Bechner M."/>
            <person name="Brzezinski M.A."/>
            <person name="Chaal B.K."/>
            <person name="Chiovitti A."/>
            <person name="Davis A.K."/>
            <person name="Demarest M.S."/>
            <person name="Detter J.C."/>
            <person name="Glavina T."/>
            <person name="Goodstein D."/>
            <person name="Hadi M.Z."/>
            <person name="Hellsten U."/>
            <person name="Hildebrand M."/>
            <person name="Jenkins B.D."/>
            <person name="Jurka J."/>
            <person name="Kapitonov V.V."/>
            <person name="Kroger N."/>
            <person name="Lau W.W."/>
            <person name="Lane T.W."/>
            <person name="Larimer F.W."/>
            <person name="Lippmeier J.C."/>
            <person name="Lucas S."/>
            <person name="Medina M."/>
            <person name="Montsant A."/>
            <person name="Obornik M."/>
            <person name="Parker M.S."/>
            <person name="Palenik B."/>
            <person name="Pazour G.J."/>
            <person name="Richardson P.M."/>
            <person name="Rynearson T.A."/>
            <person name="Saito M.A."/>
            <person name="Schwartz D.C."/>
            <person name="Thamatrakoln K."/>
            <person name="Valentin K."/>
            <person name="Vardi A."/>
            <person name="Wilkerson F.P."/>
            <person name="Rokhsar D.S."/>
        </authorList>
    </citation>
    <scope>NUCLEOTIDE SEQUENCE [LARGE SCALE GENOMIC DNA]</scope>
    <source>
        <strain evidence="1 2">CCMP1335</strain>
    </source>
</reference>
<organism evidence="1 2">
    <name type="scientific">Thalassiosira pseudonana</name>
    <name type="common">Marine diatom</name>
    <name type="synonym">Cyclotella nana</name>
    <dbReference type="NCBI Taxonomy" id="35128"/>
    <lineage>
        <taxon>Eukaryota</taxon>
        <taxon>Sar</taxon>
        <taxon>Stramenopiles</taxon>
        <taxon>Ochrophyta</taxon>
        <taxon>Bacillariophyta</taxon>
        <taxon>Coscinodiscophyceae</taxon>
        <taxon>Thalassiosirophycidae</taxon>
        <taxon>Thalassiosirales</taxon>
        <taxon>Thalassiosiraceae</taxon>
        <taxon>Thalassiosira</taxon>
    </lineage>
</organism>
<dbReference type="HOGENOM" id="CLU_129585_0_0_1"/>
<name>B8C0Z5_THAPS</name>
<accession>B8C0Z5</accession>
<evidence type="ECO:0000313" key="2">
    <source>
        <dbReference type="Proteomes" id="UP000001449"/>
    </source>
</evidence>
<dbReference type="KEGG" id="tps:THAPSDRAFT_4117"/>
<dbReference type="EMBL" id="CM000641">
    <property type="protein sequence ID" value="EED93150.1"/>
    <property type="molecule type" value="Genomic_DNA"/>
</dbReference>
<keyword evidence="2" id="KW-1185">Reference proteome</keyword>